<dbReference type="SUPFAM" id="SSF56784">
    <property type="entry name" value="HAD-like"/>
    <property type="match status" value="1"/>
</dbReference>
<evidence type="ECO:0000313" key="3">
    <source>
        <dbReference type="Proteomes" id="UP000242755"/>
    </source>
</evidence>
<reference evidence="1 4" key="1">
    <citation type="submission" date="2016-01" db="EMBL/GenBank/DDBJ databases">
        <title>Use of Whole Genome Sequencing to ascertain that Brevibacterium massiliense (Roux, Raoult 2009) is a later heterotypic synonym of Brevibacterium ravenspurgense (Mages 2008).</title>
        <authorList>
            <person name="Bernier A.-M."/>
            <person name="Burdz T."/>
            <person name="Huynh C."/>
            <person name="Pachecho A.L."/>
            <person name="Wiebe D."/>
            <person name="Bonner C."/>
            <person name="Bernard K."/>
        </authorList>
    </citation>
    <scope>NUCLEOTIDE SEQUENCE [LARGE SCALE GENOMIC DNA]</scope>
    <source>
        <strain evidence="1 4">CCUG56047</strain>
    </source>
</reference>
<keyword evidence="1" id="KW-0378">Hydrolase</keyword>
<dbReference type="GO" id="GO:0000287">
    <property type="term" value="F:magnesium ion binding"/>
    <property type="evidence" value="ECO:0007669"/>
    <property type="project" value="TreeGrafter"/>
</dbReference>
<dbReference type="RefSeq" id="WP_062022464.1">
    <property type="nucleotide sequence ID" value="NZ_JAKRCZ010000013.1"/>
</dbReference>
<proteinExistence type="predicted"/>
<dbReference type="EMBL" id="LQQC01000011">
    <property type="protein sequence ID" value="KXZ57714.1"/>
    <property type="molecule type" value="Genomic_DNA"/>
</dbReference>
<dbReference type="Pfam" id="PF08282">
    <property type="entry name" value="Hydrolase_3"/>
    <property type="match status" value="1"/>
</dbReference>
<dbReference type="EMBL" id="PKGO01000003">
    <property type="protein sequence ID" value="PKY70781.1"/>
    <property type="molecule type" value="Genomic_DNA"/>
</dbReference>
<evidence type="ECO:0000313" key="4">
    <source>
        <dbReference type="Proteomes" id="UP000243589"/>
    </source>
</evidence>
<reference evidence="2 3" key="2">
    <citation type="submission" date="2017-12" db="EMBL/GenBank/DDBJ databases">
        <title>Phylogenetic diversity of female urinary microbiome.</title>
        <authorList>
            <person name="Thomas-White K."/>
            <person name="Wolfe A.J."/>
        </authorList>
    </citation>
    <scope>NUCLEOTIDE SEQUENCE [LARGE SCALE GENOMIC DNA]</scope>
    <source>
        <strain evidence="2 3">UMB0426</strain>
    </source>
</reference>
<dbReference type="PANTHER" id="PTHR10000:SF8">
    <property type="entry name" value="HAD SUPERFAMILY HYDROLASE-LIKE, TYPE 3"/>
    <property type="match status" value="1"/>
</dbReference>
<dbReference type="Gene3D" id="3.30.1240.10">
    <property type="match status" value="1"/>
</dbReference>
<keyword evidence="4" id="KW-1185">Reference proteome</keyword>
<dbReference type="InterPro" id="IPR036412">
    <property type="entry name" value="HAD-like_sf"/>
</dbReference>
<protein>
    <submittedName>
        <fullName evidence="2">HAD family phosphatase</fullName>
    </submittedName>
    <submittedName>
        <fullName evidence="1">Putative phosphatase</fullName>
        <ecNumber evidence="1">3.1.3.-</ecNumber>
    </submittedName>
</protein>
<dbReference type="InterPro" id="IPR023214">
    <property type="entry name" value="HAD_sf"/>
</dbReference>
<dbReference type="AlphaFoldDB" id="A0A150H6S1"/>
<accession>A0A150H6S1</accession>
<evidence type="ECO:0000313" key="2">
    <source>
        <dbReference type="EMBL" id="PKY70781.1"/>
    </source>
</evidence>
<dbReference type="GO" id="GO:0005829">
    <property type="term" value="C:cytosol"/>
    <property type="evidence" value="ECO:0007669"/>
    <property type="project" value="TreeGrafter"/>
</dbReference>
<dbReference type="Proteomes" id="UP000243589">
    <property type="component" value="Unassembled WGS sequence"/>
</dbReference>
<sequence length="293" mass="30584">MSMHLPDERALAGIRLIATDVDGTLLETGTPITTRVLEAIDAVRETGAHVVPVTGRPLRWMDPVAAQLPQLQWAICANGSAVLDMQSGQLAAAYGIDPGQLVDFRERLHSVLPQAVLAYETPDGSFTSPGFVHDSATELSESAAVRARLEAPEIAYGEESTLGTVLKVLVRIPGSYDSEALLNAVSPLTSGIFHPTHSNPSSGLIELAAPGITKAHTLEVFAADRGIGSPEVAAFGDMPNDIEMLTWAGAGFAIADGHQQALQAAAFRAPSLADGGIAPVLEAIARARSAELG</sequence>
<dbReference type="Proteomes" id="UP000242755">
    <property type="component" value="Unassembled WGS sequence"/>
</dbReference>
<dbReference type="PANTHER" id="PTHR10000">
    <property type="entry name" value="PHOSPHOSERINE PHOSPHATASE"/>
    <property type="match status" value="1"/>
</dbReference>
<dbReference type="Gene3D" id="3.40.50.1000">
    <property type="entry name" value="HAD superfamily/HAD-like"/>
    <property type="match status" value="1"/>
</dbReference>
<gene>
    <name evidence="1" type="ORF">Bravens_01739</name>
    <name evidence="2" type="ORF">CYJ40_04255</name>
</gene>
<comment type="caution">
    <text evidence="1">The sequence shown here is derived from an EMBL/GenBank/DDBJ whole genome shotgun (WGS) entry which is preliminary data.</text>
</comment>
<dbReference type="PATRIC" id="fig|479117.4.peg.1723"/>
<name>A0A150H6S1_9MICO</name>
<dbReference type="GO" id="GO:0016791">
    <property type="term" value="F:phosphatase activity"/>
    <property type="evidence" value="ECO:0007669"/>
    <property type="project" value="TreeGrafter"/>
</dbReference>
<dbReference type="STRING" id="1176165.GCA_001584405_01357"/>
<dbReference type="EC" id="3.1.3.-" evidence="1"/>
<evidence type="ECO:0000313" key="1">
    <source>
        <dbReference type="EMBL" id="KXZ57714.1"/>
    </source>
</evidence>
<organism evidence="1 4">
    <name type="scientific">Brevibacterium ravenspurgense</name>
    <dbReference type="NCBI Taxonomy" id="479117"/>
    <lineage>
        <taxon>Bacteria</taxon>
        <taxon>Bacillati</taxon>
        <taxon>Actinomycetota</taxon>
        <taxon>Actinomycetes</taxon>
        <taxon>Micrococcales</taxon>
        <taxon>Brevibacteriaceae</taxon>
        <taxon>Brevibacterium</taxon>
    </lineage>
</organism>